<keyword evidence="2" id="KW-1185">Reference proteome</keyword>
<evidence type="ECO:0000313" key="2">
    <source>
        <dbReference type="Proteomes" id="UP000323917"/>
    </source>
</evidence>
<protein>
    <recommendedName>
        <fullName evidence="3">HEAT repeat protein</fullName>
    </recommendedName>
</protein>
<proteinExistence type="predicted"/>
<dbReference type="OrthoDB" id="267874at2"/>
<name>A0A5B9Q8C6_9BACT</name>
<dbReference type="Proteomes" id="UP000323917">
    <property type="component" value="Chromosome"/>
</dbReference>
<reference evidence="1 2" key="1">
    <citation type="submission" date="2019-08" db="EMBL/GenBank/DDBJ databases">
        <title>Deep-cultivation of Planctomycetes and their phenomic and genomic characterization uncovers novel biology.</title>
        <authorList>
            <person name="Wiegand S."/>
            <person name="Jogler M."/>
            <person name="Boedeker C."/>
            <person name="Pinto D."/>
            <person name="Vollmers J."/>
            <person name="Rivas-Marin E."/>
            <person name="Kohn T."/>
            <person name="Peeters S.H."/>
            <person name="Heuer A."/>
            <person name="Rast P."/>
            <person name="Oberbeckmann S."/>
            <person name="Bunk B."/>
            <person name="Jeske O."/>
            <person name="Meyerdierks A."/>
            <person name="Storesund J.E."/>
            <person name="Kallscheuer N."/>
            <person name="Luecker S."/>
            <person name="Lage O.M."/>
            <person name="Pohl T."/>
            <person name="Merkel B.J."/>
            <person name="Hornburger P."/>
            <person name="Mueller R.-W."/>
            <person name="Bruemmer F."/>
            <person name="Labrenz M."/>
            <person name="Spormann A.M."/>
            <person name="Op den Camp H."/>
            <person name="Overmann J."/>
            <person name="Amann R."/>
            <person name="Jetten M.S.M."/>
            <person name="Mascher T."/>
            <person name="Medema M.H."/>
            <person name="Devos D.P."/>
            <person name="Kaster A.-K."/>
            <person name="Ovreas L."/>
            <person name="Rohde M."/>
            <person name="Galperin M.Y."/>
            <person name="Jogler C."/>
        </authorList>
    </citation>
    <scope>NUCLEOTIDE SEQUENCE [LARGE SCALE GENOMIC DNA]</scope>
    <source>
        <strain evidence="1 2">Pr1d</strain>
    </source>
</reference>
<evidence type="ECO:0008006" key="3">
    <source>
        <dbReference type="Google" id="ProtNLM"/>
    </source>
</evidence>
<organism evidence="1 2">
    <name type="scientific">Bythopirellula goksoeyrii</name>
    <dbReference type="NCBI Taxonomy" id="1400387"/>
    <lineage>
        <taxon>Bacteria</taxon>
        <taxon>Pseudomonadati</taxon>
        <taxon>Planctomycetota</taxon>
        <taxon>Planctomycetia</taxon>
        <taxon>Pirellulales</taxon>
        <taxon>Lacipirellulaceae</taxon>
        <taxon>Bythopirellula</taxon>
    </lineage>
</organism>
<dbReference type="EMBL" id="CP042913">
    <property type="protein sequence ID" value="QEG35324.1"/>
    <property type="molecule type" value="Genomic_DNA"/>
</dbReference>
<dbReference type="InterPro" id="IPR016024">
    <property type="entry name" value="ARM-type_fold"/>
</dbReference>
<gene>
    <name evidence="1" type="ORF">Pr1d_26220</name>
</gene>
<dbReference type="KEGG" id="bgok:Pr1d_26220"/>
<dbReference type="SUPFAM" id="SSF48371">
    <property type="entry name" value="ARM repeat"/>
    <property type="match status" value="1"/>
</dbReference>
<dbReference type="Pfam" id="PF13646">
    <property type="entry name" value="HEAT_2"/>
    <property type="match status" value="1"/>
</dbReference>
<evidence type="ECO:0000313" key="1">
    <source>
        <dbReference type="EMBL" id="QEG35324.1"/>
    </source>
</evidence>
<dbReference type="Gene3D" id="1.25.10.10">
    <property type="entry name" value="Leucine-rich Repeat Variant"/>
    <property type="match status" value="1"/>
</dbReference>
<dbReference type="InterPro" id="IPR011989">
    <property type="entry name" value="ARM-like"/>
</dbReference>
<sequence>MKYTQPLNRTALLLVLCAGLIGAVKFAWPHVAARQERLLAQRLILEMEQSNPSKNLILLRQIASLGDSALEALVVAAAAEQANVALQARQIIEEKLGTWKTTVEVDPSFDLSQPTRMLASTLATHIQKFGPLGQQWSGSLALELVVLADALPAKDAAHLLTDCDKILAQVPALGPRKRTLNQGKYAEPTRNLQVSTEGQPKPVLLNIPSERAISLKRRVPSSPADKSLPEKIEAKSTTTIKLAEEPFKSLSTTLELAQDLAYEKHPASPLVALDAPATIEQRTEDQTSSDSQRENSTTSLIDVPAPDEMQATIAALHKESTGALLKRLPSTDFYTAGAIRIVLRERGITDEELSVLDRLLSSDPADRLRLVGELKVLPARSARRWLQVLLGDKDAQVRLEALTALATTNDPHLVKFAREIAVHDQDSRVSELAARIMREAR</sequence>
<accession>A0A5B9Q8C6</accession>
<dbReference type="AlphaFoldDB" id="A0A5B9Q8C6"/>